<feature type="transmembrane region" description="Helical" evidence="1">
    <location>
        <begin position="45"/>
        <end position="66"/>
    </location>
</feature>
<keyword evidence="3" id="KW-1185">Reference proteome</keyword>
<name>A0ABX0SF59_9ACTN</name>
<accession>A0ABX0SF59</accession>
<reference evidence="2 3" key="1">
    <citation type="submission" date="2020-02" db="EMBL/GenBank/DDBJ databases">
        <title>Sequencing the genomes of 1000 actinobacteria strains.</title>
        <authorList>
            <person name="Klenk H.-P."/>
        </authorList>
    </citation>
    <scope>NUCLEOTIDE SEQUENCE [LARGE SCALE GENOMIC DNA]</scope>
    <source>
        <strain evidence="2 3">DSM 19609</strain>
    </source>
</reference>
<proteinExistence type="predicted"/>
<sequence>MVGTLIKHEWKRTRNMLAVVFGGVTGVVGLAGLATWFSVPVLNQVSLLVMVVAIVGLVLGTQALMVTDYWRSSYAKTGYFTQTLPIKGSTIYAVKMAWGSLVAIVAFLWAGALGAAAVVMTAPTRGLDAADAWGTVTDMWSALTGALGTGLAVAAVALVVLQPALYLVQFFFAVSFGLEGRFGRMGAGGPVITYAALYMVAQVVYLIGMFAVPLVVQVENGQVRVIRESLLRLMAEGQDPNGLPLGLIPPLLIIPVALVWRTAISWSSKISLR</sequence>
<keyword evidence="1" id="KW-0812">Transmembrane</keyword>
<feature type="transmembrane region" description="Helical" evidence="1">
    <location>
        <begin position="97"/>
        <end position="119"/>
    </location>
</feature>
<organism evidence="2 3">
    <name type="scientific">Brooklawnia cerclae</name>
    <dbReference type="NCBI Taxonomy" id="349934"/>
    <lineage>
        <taxon>Bacteria</taxon>
        <taxon>Bacillati</taxon>
        <taxon>Actinomycetota</taxon>
        <taxon>Actinomycetes</taxon>
        <taxon>Propionibacteriales</taxon>
        <taxon>Propionibacteriaceae</taxon>
        <taxon>Brooklawnia</taxon>
    </lineage>
</organism>
<comment type="caution">
    <text evidence="2">The sequence shown here is derived from an EMBL/GenBank/DDBJ whole genome shotgun (WGS) entry which is preliminary data.</text>
</comment>
<evidence type="ECO:0000313" key="3">
    <source>
        <dbReference type="Proteomes" id="UP000749311"/>
    </source>
</evidence>
<dbReference type="RefSeq" id="WP_167164685.1">
    <property type="nucleotide sequence ID" value="NZ_BAAAOO010000002.1"/>
</dbReference>
<gene>
    <name evidence="2" type="ORF">FB473_000588</name>
</gene>
<feature type="transmembrane region" description="Helical" evidence="1">
    <location>
        <begin position="16"/>
        <end position="39"/>
    </location>
</feature>
<feature type="transmembrane region" description="Helical" evidence="1">
    <location>
        <begin position="139"/>
        <end position="161"/>
    </location>
</feature>
<keyword evidence="1" id="KW-1133">Transmembrane helix</keyword>
<evidence type="ECO:0000313" key="2">
    <source>
        <dbReference type="EMBL" id="NIH55943.1"/>
    </source>
</evidence>
<dbReference type="EMBL" id="JAAMOZ010000001">
    <property type="protein sequence ID" value="NIH55943.1"/>
    <property type="molecule type" value="Genomic_DNA"/>
</dbReference>
<feature type="transmembrane region" description="Helical" evidence="1">
    <location>
        <begin position="243"/>
        <end position="264"/>
    </location>
</feature>
<keyword evidence="1" id="KW-0472">Membrane</keyword>
<evidence type="ECO:0000256" key="1">
    <source>
        <dbReference type="SAM" id="Phobius"/>
    </source>
</evidence>
<feature type="transmembrane region" description="Helical" evidence="1">
    <location>
        <begin position="191"/>
        <end position="216"/>
    </location>
</feature>
<dbReference type="Proteomes" id="UP000749311">
    <property type="component" value="Unassembled WGS sequence"/>
</dbReference>
<protein>
    <submittedName>
        <fullName evidence="2">Uncharacterized protein</fullName>
    </submittedName>
</protein>